<sequence>VAISLRHQLRIRTDCYVTPMITGNTFIRRFQLWKRDIKANGILICWPIIVGSSRGSLLRRNKKTYRKIL</sequence>
<organism evidence="1 2">
    <name type="scientific">Diploptera punctata</name>
    <name type="common">Pacific beetle cockroach</name>
    <dbReference type="NCBI Taxonomy" id="6984"/>
    <lineage>
        <taxon>Eukaryota</taxon>
        <taxon>Metazoa</taxon>
        <taxon>Ecdysozoa</taxon>
        <taxon>Arthropoda</taxon>
        <taxon>Hexapoda</taxon>
        <taxon>Insecta</taxon>
        <taxon>Pterygota</taxon>
        <taxon>Neoptera</taxon>
        <taxon>Polyneoptera</taxon>
        <taxon>Dictyoptera</taxon>
        <taxon>Blattodea</taxon>
        <taxon>Blaberoidea</taxon>
        <taxon>Blaberidae</taxon>
        <taxon>Diplopterinae</taxon>
        <taxon>Diploptera</taxon>
    </lineage>
</organism>
<protein>
    <submittedName>
        <fullName evidence="1">Uncharacterized protein</fullName>
    </submittedName>
</protein>
<dbReference type="EMBL" id="JASPKZ010007353">
    <property type="protein sequence ID" value="KAJ9584832.1"/>
    <property type="molecule type" value="Genomic_DNA"/>
</dbReference>
<comment type="caution">
    <text evidence="1">The sequence shown here is derived from an EMBL/GenBank/DDBJ whole genome shotgun (WGS) entry which is preliminary data.</text>
</comment>
<gene>
    <name evidence="1" type="ORF">L9F63_020829</name>
</gene>
<name>A0AAD8ECK7_DIPPU</name>
<feature type="non-terminal residue" evidence="1">
    <location>
        <position position="69"/>
    </location>
</feature>
<reference evidence="1" key="2">
    <citation type="submission" date="2023-05" db="EMBL/GenBank/DDBJ databases">
        <authorList>
            <person name="Fouks B."/>
        </authorList>
    </citation>
    <scope>NUCLEOTIDE SEQUENCE</scope>
    <source>
        <strain evidence="1">Stay&amp;Tobe</strain>
        <tissue evidence="1">Testes</tissue>
    </source>
</reference>
<keyword evidence="2" id="KW-1185">Reference proteome</keyword>
<feature type="non-terminal residue" evidence="1">
    <location>
        <position position="1"/>
    </location>
</feature>
<evidence type="ECO:0000313" key="1">
    <source>
        <dbReference type="EMBL" id="KAJ9584832.1"/>
    </source>
</evidence>
<accession>A0AAD8ECK7</accession>
<proteinExistence type="predicted"/>
<evidence type="ECO:0000313" key="2">
    <source>
        <dbReference type="Proteomes" id="UP001233999"/>
    </source>
</evidence>
<reference evidence="1" key="1">
    <citation type="journal article" date="2023" name="IScience">
        <title>Live-bearing cockroach genome reveals convergent evolutionary mechanisms linked to viviparity in insects and beyond.</title>
        <authorList>
            <person name="Fouks B."/>
            <person name="Harrison M.C."/>
            <person name="Mikhailova A.A."/>
            <person name="Marchal E."/>
            <person name="English S."/>
            <person name="Carruthers M."/>
            <person name="Jennings E.C."/>
            <person name="Chiamaka E.L."/>
            <person name="Frigard R.A."/>
            <person name="Pippel M."/>
            <person name="Attardo G.M."/>
            <person name="Benoit J.B."/>
            <person name="Bornberg-Bauer E."/>
            <person name="Tobe S.S."/>
        </authorList>
    </citation>
    <scope>NUCLEOTIDE SEQUENCE</scope>
    <source>
        <strain evidence="1">Stay&amp;Tobe</strain>
    </source>
</reference>
<dbReference type="AlphaFoldDB" id="A0AAD8ECK7"/>
<dbReference type="Proteomes" id="UP001233999">
    <property type="component" value="Unassembled WGS sequence"/>
</dbReference>